<feature type="transmembrane region" description="Helical" evidence="2">
    <location>
        <begin position="636"/>
        <end position="654"/>
    </location>
</feature>
<dbReference type="RefSeq" id="XP_977299.2">
    <property type="nucleotide sequence ID" value="XM_972206.2"/>
</dbReference>
<feature type="transmembrane region" description="Helical" evidence="2">
    <location>
        <begin position="504"/>
        <end position="520"/>
    </location>
</feature>
<dbReference type="GeneID" id="7827041"/>
<sequence length="1435" mass="167030">MKKNTLKLNFENTQKTHDNLVQIFQARANEKSITEDENDTKLDLSKKKMPSQMEQSIASSIKCETPQSAQQPRIDQISNKRRKNQYKGLEQQLKESQDLVMLSPIVSPGANEGAIQSGYDLKDSFQIDSKTYSFIKRGEDENGINKNTGYNPEAQYFDSSNMNLNQSKQNLSFKEKVLQNRQYSPDQKYQTEKNDVKSGLSNQSSLVEEGGENLKLDKIKVTSNTGNMDNGYNSNEQIPSNINNTMLKSRVLAQNNMRSSRGVIDYSNQRKKQSVQTISGFKKKEEKLVEHDKNSNQKKEKKANFLGVIMKMKNYAYRMASTVESKRLSILQRQKFEYLRDKTVVYGSWERENSEFNDYNKLKQFVYLFFQFIQSTSCMKKFRETLPVIPLFLPQSIWKFLWDIINMIVVIVFFFFLPLHFIYNINFSDIFYFQTIDIGLAVIASFDILINLNTAQYRKGNLLRKRTLIFLEYFSRNGFVNIAYIIMLWLIIFQQRYDLSSFQNYKFGFVCFIICLLKVIESNTFQSKINDRFYLRKMNRGIITLMQIFFNLFIVSHLFACVWLVVGKIDDSNQAIQCAFQDPTSRATCSYTWLDKLKGIQDMTFYEQYLRAYYFTTVTMITVGYGDITPVNSREYLLSILTMLIACGMFGYSLNSIGQILSEMNTDQKAYNEHFNAINGFMHKKNISIDLQFQVREYLQYFFIQSNQEDLQKQQKVIRLLPEALQNQIMFEANKIVLNISPLFKQNFSEQILQKTIRIIEQKKYRPGEQIIIQDVENDNSIYFIEKGSVEVYNSNSNEEIKILSNGSSFGEISFFTGMKSQISIKSIEFTTLLSIKRSIFFELIQSSPLDLERFCMIKDSIIFNNKYETVGIYCYCCKSSSHLVTSCNFIHLHLDKFKVIKEYVKDEFQQREKEIQRRNITTNSLQNKDQIEEYANQFIEENIDELQMEGWFNDLIKLEYQNNLIVRNNSQGVKNYTNSRTTSLNENVQRNQVQKSNSNQVSQYANIKIQYQYGKSISGNLHDYYDSHSNMVSDYTPASAQNLQIQQKSPNNFFRRHSARSEEGQNSLAFNTSKKVQFSISSLPASENDDHFGEKSSSPPQQQYIKLNSNNPNSYLQQFSVVDLNNNTPTNRLRQQSNNSELPPSSINVATSNNHVNINHANYYNTQNSGQNNSNNYNTSSFQVNSLNTQMNTNQAMTLAKGILTMQVSNQSISDVHSLQYNQQINNQSQVRSNNVSITTMQNNQIQAKQKEVSVQRGSKKRITLKTENFIKKRPQTSPHITKQMSNLVERQANENLIRQLQELMQMPHIQNTKQDNSPFEILKSFQVYMPHNNPDRVILQHLVYMRKKQGSYQTKKTKKSINKFNESSFLRNGTHASSRKNNNNSKDHHHSHSHDKKTIQEYKNILSENAVEHELLFQNKQDLQSIKSIMSQN</sequence>
<organism evidence="4 5">
    <name type="scientific">Tetrahymena thermophila (strain SB210)</name>
    <dbReference type="NCBI Taxonomy" id="312017"/>
    <lineage>
        <taxon>Eukaryota</taxon>
        <taxon>Sar</taxon>
        <taxon>Alveolata</taxon>
        <taxon>Ciliophora</taxon>
        <taxon>Intramacronucleata</taxon>
        <taxon>Oligohymenophorea</taxon>
        <taxon>Hymenostomatida</taxon>
        <taxon>Tetrahymenina</taxon>
        <taxon>Tetrahymenidae</taxon>
        <taxon>Tetrahymena</taxon>
    </lineage>
</organism>
<feature type="region of interest" description="Disordered" evidence="1">
    <location>
        <begin position="1352"/>
        <end position="1399"/>
    </location>
</feature>
<dbReference type="OrthoDB" id="10035564at2759"/>
<dbReference type="GO" id="GO:0005249">
    <property type="term" value="F:voltage-gated potassium channel activity"/>
    <property type="evidence" value="ECO:0007669"/>
    <property type="project" value="TreeGrafter"/>
</dbReference>
<dbReference type="InterPro" id="IPR013099">
    <property type="entry name" value="K_chnl_dom"/>
</dbReference>
<dbReference type="InterPro" id="IPR018490">
    <property type="entry name" value="cNMP-bd_dom_sf"/>
</dbReference>
<dbReference type="EMBL" id="GG662857">
    <property type="protein sequence ID" value="EAR86704.2"/>
    <property type="molecule type" value="Genomic_DNA"/>
</dbReference>
<dbReference type="GO" id="GO:0035725">
    <property type="term" value="P:sodium ion transmembrane transport"/>
    <property type="evidence" value="ECO:0007669"/>
    <property type="project" value="TreeGrafter"/>
</dbReference>
<keyword evidence="2" id="KW-0812">Transmembrane</keyword>
<protein>
    <submittedName>
        <fullName evidence="4">Cation channel family protein</fullName>
    </submittedName>
</protein>
<evidence type="ECO:0000313" key="4">
    <source>
        <dbReference type="EMBL" id="EAR86704.2"/>
    </source>
</evidence>
<evidence type="ECO:0000256" key="1">
    <source>
        <dbReference type="SAM" id="MobiDB-lite"/>
    </source>
</evidence>
<reference evidence="5" key="1">
    <citation type="journal article" date="2006" name="PLoS Biol.">
        <title>Macronuclear genome sequence of the ciliate Tetrahymena thermophila, a model eukaryote.</title>
        <authorList>
            <person name="Eisen J.A."/>
            <person name="Coyne R.S."/>
            <person name="Wu M."/>
            <person name="Wu D."/>
            <person name="Thiagarajan M."/>
            <person name="Wortman J.R."/>
            <person name="Badger J.H."/>
            <person name="Ren Q."/>
            <person name="Amedeo P."/>
            <person name="Jones K.M."/>
            <person name="Tallon L.J."/>
            <person name="Delcher A.L."/>
            <person name="Salzberg S.L."/>
            <person name="Silva J.C."/>
            <person name="Haas B.J."/>
            <person name="Majoros W.H."/>
            <person name="Farzad M."/>
            <person name="Carlton J.M."/>
            <person name="Smith R.K. Jr."/>
            <person name="Garg J."/>
            <person name="Pearlman R.E."/>
            <person name="Karrer K.M."/>
            <person name="Sun L."/>
            <person name="Manning G."/>
            <person name="Elde N.C."/>
            <person name="Turkewitz A.P."/>
            <person name="Asai D.J."/>
            <person name="Wilkes D.E."/>
            <person name="Wang Y."/>
            <person name="Cai H."/>
            <person name="Collins K."/>
            <person name="Stewart B.A."/>
            <person name="Lee S.R."/>
            <person name="Wilamowska K."/>
            <person name="Weinberg Z."/>
            <person name="Ruzzo W.L."/>
            <person name="Wloga D."/>
            <person name="Gaertig J."/>
            <person name="Frankel J."/>
            <person name="Tsao C.-C."/>
            <person name="Gorovsky M.A."/>
            <person name="Keeling P.J."/>
            <person name="Waller R.F."/>
            <person name="Patron N.J."/>
            <person name="Cherry J.M."/>
            <person name="Stover N.A."/>
            <person name="Krieger C.J."/>
            <person name="del Toro C."/>
            <person name="Ryder H.F."/>
            <person name="Williamson S.C."/>
            <person name="Barbeau R.A."/>
            <person name="Hamilton E.P."/>
            <person name="Orias E."/>
        </authorList>
    </citation>
    <scope>NUCLEOTIDE SEQUENCE [LARGE SCALE GENOMIC DNA]</scope>
    <source>
        <strain evidence="5">SB210</strain>
    </source>
</reference>
<name>Q22NT1_TETTS</name>
<dbReference type="GO" id="GO:0003254">
    <property type="term" value="P:regulation of membrane depolarization"/>
    <property type="evidence" value="ECO:0007669"/>
    <property type="project" value="TreeGrafter"/>
</dbReference>
<dbReference type="PANTHER" id="PTHR45689:SF5">
    <property type="entry name" value="I[[H]] CHANNEL, ISOFORM E"/>
    <property type="match status" value="1"/>
</dbReference>
<evidence type="ECO:0000256" key="2">
    <source>
        <dbReference type="SAM" id="Phobius"/>
    </source>
</evidence>
<dbReference type="Gene3D" id="1.10.287.630">
    <property type="entry name" value="Helix hairpin bin"/>
    <property type="match status" value="1"/>
</dbReference>
<dbReference type="GO" id="GO:0098855">
    <property type="term" value="C:HCN channel complex"/>
    <property type="evidence" value="ECO:0007669"/>
    <property type="project" value="TreeGrafter"/>
</dbReference>
<dbReference type="SUPFAM" id="SSF51206">
    <property type="entry name" value="cAMP-binding domain-like"/>
    <property type="match status" value="1"/>
</dbReference>
<feature type="compositionally biased region" description="Basic and acidic residues" evidence="1">
    <location>
        <begin position="32"/>
        <end position="46"/>
    </location>
</feature>
<dbReference type="InParanoid" id="Q22NT1"/>
<accession>Q22NT1</accession>
<feature type="compositionally biased region" description="Polar residues" evidence="1">
    <location>
        <begin position="1364"/>
        <end position="1378"/>
    </location>
</feature>
<feature type="compositionally biased region" description="Polar residues" evidence="1">
    <location>
        <begin position="221"/>
        <end position="239"/>
    </location>
</feature>
<proteinExistence type="predicted"/>
<feature type="transmembrane region" description="Helical" evidence="2">
    <location>
        <begin position="473"/>
        <end position="492"/>
    </location>
</feature>
<feature type="region of interest" description="Disordered" evidence="1">
    <location>
        <begin position="181"/>
        <end position="239"/>
    </location>
</feature>
<dbReference type="KEGG" id="tet:TTHERM_00197680"/>
<dbReference type="PANTHER" id="PTHR45689">
    <property type="entry name" value="I[[H]] CHANNEL, ISOFORM E"/>
    <property type="match status" value="1"/>
</dbReference>
<feature type="domain" description="Cyclic nucleotide-binding" evidence="3">
    <location>
        <begin position="744"/>
        <end position="845"/>
    </location>
</feature>
<feature type="compositionally biased region" description="Polar residues" evidence="1">
    <location>
        <begin position="65"/>
        <end position="77"/>
    </location>
</feature>
<dbReference type="SMART" id="SM00100">
    <property type="entry name" value="cNMP"/>
    <property type="match status" value="1"/>
</dbReference>
<dbReference type="HOGENOM" id="CLU_255767_0_0_1"/>
<dbReference type="InterPro" id="IPR051413">
    <property type="entry name" value="K/Na_HCN_channel"/>
</dbReference>
<dbReference type="Proteomes" id="UP000009168">
    <property type="component" value="Unassembled WGS sequence"/>
</dbReference>
<feature type="compositionally biased region" description="Polar residues" evidence="1">
    <location>
        <begin position="1096"/>
        <end position="1111"/>
    </location>
</feature>
<dbReference type="PROSITE" id="PS50042">
    <property type="entry name" value="CNMP_BINDING_3"/>
    <property type="match status" value="1"/>
</dbReference>
<feature type="region of interest" description="Disordered" evidence="1">
    <location>
        <begin position="32"/>
        <end position="84"/>
    </location>
</feature>
<feature type="region of interest" description="Disordered" evidence="1">
    <location>
        <begin position="1085"/>
        <end position="1111"/>
    </location>
</feature>
<feature type="region of interest" description="Disordered" evidence="1">
    <location>
        <begin position="1127"/>
        <end position="1147"/>
    </location>
</feature>
<keyword evidence="2" id="KW-0472">Membrane</keyword>
<feature type="transmembrane region" description="Helical" evidence="2">
    <location>
        <begin position="612"/>
        <end position="629"/>
    </location>
</feature>
<keyword evidence="2" id="KW-1133">Transmembrane helix</keyword>
<feature type="transmembrane region" description="Helical" evidence="2">
    <location>
        <begin position="541"/>
        <end position="566"/>
    </location>
</feature>
<evidence type="ECO:0000313" key="5">
    <source>
        <dbReference type="Proteomes" id="UP000009168"/>
    </source>
</evidence>
<dbReference type="Pfam" id="PF00027">
    <property type="entry name" value="cNMP_binding"/>
    <property type="match status" value="1"/>
</dbReference>
<dbReference type="SUPFAM" id="SSF81324">
    <property type="entry name" value="Voltage-gated potassium channels"/>
    <property type="match status" value="1"/>
</dbReference>
<dbReference type="Gene3D" id="1.10.287.70">
    <property type="match status" value="1"/>
</dbReference>
<dbReference type="Pfam" id="PF07885">
    <property type="entry name" value="Ion_trans_2"/>
    <property type="match status" value="1"/>
</dbReference>
<dbReference type="CDD" id="cd00038">
    <property type="entry name" value="CAP_ED"/>
    <property type="match status" value="1"/>
</dbReference>
<dbReference type="InterPro" id="IPR014710">
    <property type="entry name" value="RmlC-like_jellyroll"/>
</dbReference>
<dbReference type="InterPro" id="IPR000595">
    <property type="entry name" value="cNMP-bd_dom"/>
</dbReference>
<dbReference type="eggNOG" id="KOG0501">
    <property type="taxonomic scope" value="Eukaryota"/>
</dbReference>
<dbReference type="Gene3D" id="2.60.120.10">
    <property type="entry name" value="Jelly Rolls"/>
    <property type="match status" value="1"/>
</dbReference>
<feature type="transmembrane region" description="Helical" evidence="2">
    <location>
        <begin position="400"/>
        <end position="425"/>
    </location>
</feature>
<gene>
    <name evidence="4" type="ORF">TTHERM_00197680</name>
</gene>
<feature type="compositionally biased region" description="Basic residues" evidence="1">
    <location>
        <begin position="1352"/>
        <end position="1363"/>
    </location>
</feature>
<keyword evidence="5" id="KW-1185">Reference proteome</keyword>
<feature type="transmembrane region" description="Helical" evidence="2">
    <location>
        <begin position="431"/>
        <end position="452"/>
    </location>
</feature>
<evidence type="ECO:0000259" key="3">
    <source>
        <dbReference type="PROSITE" id="PS50042"/>
    </source>
</evidence>